<evidence type="ECO:0000313" key="2">
    <source>
        <dbReference type="Proteomes" id="UP001500460"/>
    </source>
</evidence>
<organism evidence="1 2">
    <name type="scientific">Streptomyces glaucus</name>
    <dbReference type="NCBI Taxonomy" id="284029"/>
    <lineage>
        <taxon>Bacteria</taxon>
        <taxon>Bacillati</taxon>
        <taxon>Actinomycetota</taxon>
        <taxon>Actinomycetes</taxon>
        <taxon>Kitasatosporales</taxon>
        <taxon>Streptomycetaceae</taxon>
        <taxon>Streptomyces</taxon>
    </lineage>
</organism>
<reference evidence="1 2" key="1">
    <citation type="journal article" date="2019" name="Int. J. Syst. Evol. Microbiol.">
        <title>The Global Catalogue of Microorganisms (GCM) 10K type strain sequencing project: providing services to taxonomists for standard genome sequencing and annotation.</title>
        <authorList>
            <consortium name="The Broad Institute Genomics Platform"/>
            <consortium name="The Broad Institute Genome Sequencing Center for Infectious Disease"/>
            <person name="Wu L."/>
            <person name="Ma J."/>
        </authorList>
    </citation>
    <scope>NUCLEOTIDE SEQUENCE [LARGE SCALE GENOMIC DNA]</scope>
    <source>
        <strain evidence="1 2">JCM 6922</strain>
    </source>
</reference>
<gene>
    <name evidence="1" type="ORF">GCM10010421_08520</name>
</gene>
<name>A0ABN3J883_9ACTN</name>
<dbReference type="EMBL" id="BAAATK010000004">
    <property type="protein sequence ID" value="GAA2424355.1"/>
    <property type="molecule type" value="Genomic_DNA"/>
</dbReference>
<evidence type="ECO:0000313" key="1">
    <source>
        <dbReference type="EMBL" id="GAA2424355.1"/>
    </source>
</evidence>
<proteinExistence type="predicted"/>
<comment type="caution">
    <text evidence="1">The sequence shown here is derived from an EMBL/GenBank/DDBJ whole genome shotgun (WGS) entry which is preliminary data.</text>
</comment>
<accession>A0ABN3J883</accession>
<sequence length="102" mass="11286">MYGSSAVARGGSFFLGSGQTESTAFLIVRYDTLYLREISRIVMPPRWSCRIAAYSSTFDICGMTRALHQEHPDAGLASTPVTSKLVNITLPWFRVSPKLVNN</sequence>
<dbReference type="Proteomes" id="UP001500460">
    <property type="component" value="Unassembled WGS sequence"/>
</dbReference>
<keyword evidence="2" id="KW-1185">Reference proteome</keyword>
<protein>
    <submittedName>
        <fullName evidence="1">Uncharacterized protein</fullName>
    </submittedName>
</protein>